<dbReference type="Proteomes" id="UP000190080">
    <property type="component" value="Unassembled WGS sequence"/>
</dbReference>
<dbReference type="OrthoDB" id="3192at2"/>
<name>A0A1V4ICJ9_9CLOT</name>
<feature type="domain" description="Methyl-accepting transducer" evidence="4">
    <location>
        <begin position="239"/>
        <end position="405"/>
    </location>
</feature>
<gene>
    <name evidence="6" type="primary">yfmS_7</name>
    <name evidence="6" type="ORF">CLORY_40280</name>
</gene>
<dbReference type="Gene3D" id="1.10.287.950">
    <property type="entry name" value="Methyl-accepting chemotaxis protein"/>
    <property type="match status" value="1"/>
</dbReference>
<accession>A0A1V4ICJ9</accession>
<keyword evidence="3" id="KW-0175">Coiled coil</keyword>
<proteinExistence type="predicted"/>
<dbReference type="SMART" id="SM00283">
    <property type="entry name" value="MA"/>
    <property type="match status" value="1"/>
</dbReference>
<dbReference type="Pfam" id="PF00015">
    <property type="entry name" value="MCPsignal"/>
    <property type="match status" value="1"/>
</dbReference>
<dbReference type="InterPro" id="IPR001610">
    <property type="entry name" value="PAC"/>
</dbReference>
<dbReference type="InterPro" id="IPR000700">
    <property type="entry name" value="PAS-assoc_C"/>
</dbReference>
<evidence type="ECO:0000256" key="2">
    <source>
        <dbReference type="PROSITE-ProRule" id="PRU00284"/>
    </source>
</evidence>
<dbReference type="SMART" id="SM00086">
    <property type="entry name" value="PAC"/>
    <property type="match status" value="1"/>
</dbReference>
<evidence type="ECO:0000313" key="6">
    <source>
        <dbReference type="EMBL" id="OPJ57610.1"/>
    </source>
</evidence>
<feature type="coiled-coil region" evidence="3">
    <location>
        <begin position="73"/>
        <end position="111"/>
    </location>
</feature>
<dbReference type="PROSITE" id="PS50113">
    <property type="entry name" value="PAC"/>
    <property type="match status" value="1"/>
</dbReference>
<dbReference type="CDD" id="cd00130">
    <property type="entry name" value="PAS"/>
    <property type="match status" value="1"/>
</dbReference>
<protein>
    <submittedName>
        <fullName evidence="6">Putative sensory transducer protein YfmS</fullName>
    </submittedName>
</protein>
<dbReference type="RefSeq" id="WP_079427881.1">
    <property type="nucleotide sequence ID" value="NZ_MZGV01000078.1"/>
</dbReference>
<dbReference type="PANTHER" id="PTHR32089">
    <property type="entry name" value="METHYL-ACCEPTING CHEMOTAXIS PROTEIN MCPB"/>
    <property type="match status" value="1"/>
</dbReference>
<dbReference type="InterPro" id="IPR013655">
    <property type="entry name" value="PAS_fold_3"/>
</dbReference>
<evidence type="ECO:0000313" key="7">
    <source>
        <dbReference type="Proteomes" id="UP000190080"/>
    </source>
</evidence>
<sequence>MLFKSKAENQSNILKDLETEVEQILFGIKNGNLKARGNTQNIVLKKIIGNINSMLDLVENSSSRKVVKVTDTKTEASEAFEKEKEQLKKKNEELQRENKKLTATLQIGSKMAKMGLWHMDVISEDPVNPENVFIWSDEFRNLLGYIDESDFPNKLNSWSDKLHPDDLEKTVNAFKKHITDYFGKTPYNLDYRLKCKNGEYRWFHAEGVTTRDDNGKPITVLGSIIDINEMMGRKQMSVELSQKIKEFNEGISEMVKSVDSIANTAQELATSQENTMRTSEQMKASTSETQRITEFLKDIANETNLLGLNASIEAARSGKEGAGFSVVATEIRKLSLNSSDAVEKIEDSINNMNGSIEKIVGNIESVNTIIQTQASTTEEVNASIEELSASSDELFRIASAIIENK</sequence>
<dbReference type="STRING" id="1450648.CLORY_40280"/>
<dbReference type="InterPro" id="IPR004089">
    <property type="entry name" value="MCPsignal_dom"/>
</dbReference>
<keyword evidence="7" id="KW-1185">Reference proteome</keyword>
<dbReference type="Gene3D" id="3.30.450.20">
    <property type="entry name" value="PAS domain"/>
    <property type="match status" value="1"/>
</dbReference>
<dbReference type="EMBL" id="MZGV01000078">
    <property type="protein sequence ID" value="OPJ57610.1"/>
    <property type="molecule type" value="Genomic_DNA"/>
</dbReference>
<dbReference type="InterPro" id="IPR035965">
    <property type="entry name" value="PAS-like_dom_sf"/>
</dbReference>
<dbReference type="SUPFAM" id="SSF58104">
    <property type="entry name" value="Methyl-accepting chemotaxis protein (MCP) signaling domain"/>
    <property type="match status" value="1"/>
</dbReference>
<dbReference type="AlphaFoldDB" id="A0A1V4ICJ9"/>
<keyword evidence="1 2" id="KW-0807">Transducer</keyword>
<evidence type="ECO:0000259" key="5">
    <source>
        <dbReference type="PROSITE" id="PS50113"/>
    </source>
</evidence>
<reference evidence="6 7" key="1">
    <citation type="submission" date="2017-03" db="EMBL/GenBank/DDBJ databases">
        <title>Genome sequence of Clostridium oryzae DSM 28571.</title>
        <authorList>
            <person name="Poehlein A."/>
            <person name="Daniel R."/>
        </authorList>
    </citation>
    <scope>NUCLEOTIDE SEQUENCE [LARGE SCALE GENOMIC DNA]</scope>
    <source>
        <strain evidence="6 7">DSM 28571</strain>
    </source>
</reference>
<dbReference type="PROSITE" id="PS50111">
    <property type="entry name" value="CHEMOTAXIS_TRANSDUC_2"/>
    <property type="match status" value="1"/>
</dbReference>
<dbReference type="GO" id="GO:0016020">
    <property type="term" value="C:membrane"/>
    <property type="evidence" value="ECO:0007669"/>
    <property type="project" value="InterPro"/>
</dbReference>
<dbReference type="Pfam" id="PF08447">
    <property type="entry name" value="PAS_3"/>
    <property type="match status" value="1"/>
</dbReference>
<dbReference type="SUPFAM" id="SSF55785">
    <property type="entry name" value="PYP-like sensor domain (PAS domain)"/>
    <property type="match status" value="1"/>
</dbReference>
<dbReference type="NCBIfam" id="TIGR00229">
    <property type="entry name" value="sensory_box"/>
    <property type="match status" value="1"/>
</dbReference>
<evidence type="ECO:0000256" key="1">
    <source>
        <dbReference type="ARBA" id="ARBA00023224"/>
    </source>
</evidence>
<organism evidence="6 7">
    <name type="scientific">Clostridium oryzae</name>
    <dbReference type="NCBI Taxonomy" id="1450648"/>
    <lineage>
        <taxon>Bacteria</taxon>
        <taxon>Bacillati</taxon>
        <taxon>Bacillota</taxon>
        <taxon>Clostridia</taxon>
        <taxon>Eubacteriales</taxon>
        <taxon>Clostridiaceae</taxon>
        <taxon>Clostridium</taxon>
    </lineage>
</organism>
<comment type="caution">
    <text evidence="6">The sequence shown here is derived from an EMBL/GenBank/DDBJ whole genome shotgun (WGS) entry which is preliminary data.</text>
</comment>
<evidence type="ECO:0000259" key="4">
    <source>
        <dbReference type="PROSITE" id="PS50111"/>
    </source>
</evidence>
<dbReference type="GO" id="GO:0007165">
    <property type="term" value="P:signal transduction"/>
    <property type="evidence" value="ECO:0007669"/>
    <property type="project" value="UniProtKB-KW"/>
</dbReference>
<feature type="domain" description="PAC" evidence="5">
    <location>
        <begin position="187"/>
        <end position="239"/>
    </location>
</feature>
<dbReference type="PANTHER" id="PTHR32089:SF112">
    <property type="entry name" value="LYSOZYME-LIKE PROTEIN-RELATED"/>
    <property type="match status" value="1"/>
</dbReference>
<evidence type="ECO:0000256" key="3">
    <source>
        <dbReference type="SAM" id="Coils"/>
    </source>
</evidence>
<dbReference type="InterPro" id="IPR000014">
    <property type="entry name" value="PAS"/>
</dbReference>